<dbReference type="InterPro" id="IPR015919">
    <property type="entry name" value="Cadherin-like_sf"/>
</dbReference>
<keyword evidence="7 13" id="KW-0106">Calcium</keyword>
<evidence type="ECO:0000256" key="10">
    <source>
        <dbReference type="ARBA" id="ARBA00022989"/>
    </source>
</evidence>
<evidence type="ECO:0000256" key="14">
    <source>
        <dbReference type="RuleBase" id="RU004358"/>
    </source>
</evidence>
<organism evidence="15 16">
    <name type="scientific">Chrysemys picta bellii</name>
    <name type="common">Western painted turtle</name>
    <name type="synonym">Emys bellii</name>
    <dbReference type="NCBI Taxonomy" id="8478"/>
    <lineage>
        <taxon>Eukaryota</taxon>
        <taxon>Metazoa</taxon>
        <taxon>Chordata</taxon>
        <taxon>Craniata</taxon>
        <taxon>Vertebrata</taxon>
        <taxon>Euteleostomi</taxon>
        <taxon>Archelosauria</taxon>
        <taxon>Testudinata</taxon>
        <taxon>Testudines</taxon>
        <taxon>Cryptodira</taxon>
        <taxon>Durocryptodira</taxon>
        <taxon>Testudinoidea</taxon>
        <taxon>Emydidae</taxon>
        <taxon>Chrysemys</taxon>
    </lineage>
</organism>
<name>A0A8C3IAD2_CHRPI</name>
<keyword evidence="12" id="KW-0325">Glycoprotein</keyword>
<dbReference type="InterPro" id="IPR050971">
    <property type="entry name" value="Cadherin-domain_protein"/>
</dbReference>
<reference evidence="15" key="2">
    <citation type="submission" date="2025-09" db="UniProtKB">
        <authorList>
            <consortium name="Ensembl"/>
        </authorList>
    </citation>
    <scope>IDENTIFICATION</scope>
</reference>
<dbReference type="FunFam" id="2.60.40.60:FF:000011">
    <property type="entry name" value="Cadherin 1"/>
    <property type="match status" value="1"/>
</dbReference>
<dbReference type="PRINTS" id="PR00205">
    <property type="entry name" value="CADHERIN"/>
</dbReference>
<comment type="subcellular location">
    <subcellularLocation>
        <location evidence="2">Cell junction</location>
        <location evidence="2">Desmosome</location>
    </subcellularLocation>
    <subcellularLocation>
        <location evidence="13">Cell membrane</location>
        <topology evidence="13">Single-pass type I membrane protein</topology>
    </subcellularLocation>
    <subcellularLocation>
        <location evidence="1">Membrane</location>
        <topology evidence="1">Single-pass type I membrane protein</topology>
    </subcellularLocation>
</comment>
<keyword evidence="16" id="KW-1185">Reference proteome</keyword>
<dbReference type="SUPFAM" id="SSF49313">
    <property type="entry name" value="Cadherin-like"/>
    <property type="match status" value="6"/>
</dbReference>
<keyword evidence="4 13" id="KW-0812">Transmembrane</keyword>
<dbReference type="Ensembl" id="ENSCPBT00000035177.1">
    <property type="protein sequence ID" value="ENSCPBP00000029894.1"/>
    <property type="gene ID" value="ENSCPBG00000021050.1"/>
</dbReference>
<dbReference type="PANTHER" id="PTHR24025">
    <property type="entry name" value="DESMOGLEIN FAMILY MEMBER"/>
    <property type="match status" value="1"/>
</dbReference>
<dbReference type="GO" id="GO:0009986">
    <property type="term" value="C:cell surface"/>
    <property type="evidence" value="ECO:0007669"/>
    <property type="project" value="UniProtKB-ARBA"/>
</dbReference>
<dbReference type="GO" id="GO:0007156">
    <property type="term" value="P:homophilic cell adhesion via plasma membrane adhesion molecules"/>
    <property type="evidence" value="ECO:0007669"/>
    <property type="project" value="InterPro"/>
</dbReference>
<evidence type="ECO:0000256" key="2">
    <source>
        <dbReference type="ARBA" id="ARBA00004568"/>
    </source>
</evidence>
<evidence type="ECO:0000256" key="13">
    <source>
        <dbReference type="RuleBase" id="RU003318"/>
    </source>
</evidence>
<evidence type="ECO:0000256" key="12">
    <source>
        <dbReference type="ARBA" id="ARBA00023180"/>
    </source>
</evidence>
<keyword evidence="5" id="KW-0479">Metal-binding</keyword>
<dbReference type="FunFam" id="2.60.40.60:FF:000096">
    <property type="entry name" value="Desmocollin 2"/>
    <property type="match status" value="1"/>
</dbReference>
<evidence type="ECO:0000256" key="5">
    <source>
        <dbReference type="ARBA" id="ARBA00022723"/>
    </source>
</evidence>
<dbReference type="SMART" id="SM01055">
    <property type="entry name" value="Cadherin_pro"/>
    <property type="match status" value="1"/>
</dbReference>
<dbReference type="Pfam" id="PF00028">
    <property type="entry name" value="Cadherin"/>
    <property type="match status" value="4"/>
</dbReference>
<comment type="function">
    <text evidence="14">A component of desmosome cell-cell junctions which are required for positive regulation of cellular adhesion. Involved in the interaction of plaque proteins and intermediate filaments mediating cell-cell adhesion.</text>
</comment>
<dbReference type="PANTHER" id="PTHR24025:SF0">
    <property type="entry name" value="DESMOCOLLIN-2"/>
    <property type="match status" value="1"/>
</dbReference>
<dbReference type="Gene3D" id="4.10.900.10">
    <property type="entry name" value="TCF3-CBD (Catenin binding domain)"/>
    <property type="match status" value="1"/>
</dbReference>
<evidence type="ECO:0000256" key="6">
    <source>
        <dbReference type="ARBA" id="ARBA00022737"/>
    </source>
</evidence>
<dbReference type="SMART" id="SM00112">
    <property type="entry name" value="CA"/>
    <property type="match status" value="4"/>
</dbReference>
<dbReference type="InterPro" id="IPR002126">
    <property type="entry name" value="Cadherin-like_dom"/>
</dbReference>
<evidence type="ECO:0000256" key="8">
    <source>
        <dbReference type="ARBA" id="ARBA00022889"/>
    </source>
</evidence>
<keyword evidence="8 13" id="KW-0130">Cell adhesion</keyword>
<dbReference type="InterPro" id="IPR027397">
    <property type="entry name" value="Catenin-bd_sf"/>
</dbReference>
<dbReference type="PRINTS" id="PR01818">
    <property type="entry name" value="DESMOCADHERN"/>
</dbReference>
<dbReference type="Pfam" id="PF08758">
    <property type="entry name" value="Cadherin_pro"/>
    <property type="match status" value="1"/>
</dbReference>
<dbReference type="FunFam" id="2.60.40.60:FF:000019">
    <property type="entry name" value="Cadherin 2"/>
    <property type="match status" value="1"/>
</dbReference>
<keyword evidence="9" id="KW-0965">Cell junction</keyword>
<dbReference type="GeneTree" id="ENSGT01030000234624"/>
<proteinExistence type="predicted"/>
<dbReference type="Pfam" id="PF01049">
    <property type="entry name" value="CADH_Y-type_LIR"/>
    <property type="match status" value="1"/>
</dbReference>
<dbReference type="PRINTS" id="PR01820">
    <property type="entry name" value="DESMOCOLLIN"/>
</dbReference>
<dbReference type="AlphaFoldDB" id="A0A8C3IAD2"/>
<dbReference type="GO" id="GO:0030057">
    <property type="term" value="C:desmosome"/>
    <property type="evidence" value="ECO:0007669"/>
    <property type="project" value="UniProtKB-SubCell"/>
</dbReference>
<dbReference type="InterPro" id="IPR000233">
    <property type="entry name" value="Cadherin_Y-type_LIR"/>
</dbReference>
<keyword evidence="11" id="KW-0472">Membrane</keyword>
<dbReference type="OrthoDB" id="6079678at2759"/>
<accession>A0A8C3IAD2</accession>
<dbReference type="CDD" id="cd11304">
    <property type="entry name" value="Cadherin_repeat"/>
    <property type="match status" value="4"/>
</dbReference>
<evidence type="ECO:0000256" key="4">
    <source>
        <dbReference type="ARBA" id="ARBA00022692"/>
    </source>
</evidence>
<dbReference type="FunFam" id="4.10.900.10:FF:000005">
    <property type="entry name" value="Desmocollin 2"/>
    <property type="match status" value="1"/>
</dbReference>
<evidence type="ECO:0000256" key="3">
    <source>
        <dbReference type="ARBA" id="ARBA00022475"/>
    </source>
</evidence>
<dbReference type="GO" id="GO:0005509">
    <property type="term" value="F:calcium ion binding"/>
    <property type="evidence" value="ECO:0007669"/>
    <property type="project" value="UniProtKB-UniRule"/>
</dbReference>
<dbReference type="InterPro" id="IPR014868">
    <property type="entry name" value="Cadherin_pro_dom"/>
</dbReference>
<dbReference type="InterPro" id="IPR009122">
    <property type="entry name" value="Desmosomal_cadherin"/>
</dbReference>
<dbReference type="Gene3D" id="2.60.40.60">
    <property type="entry name" value="Cadherins"/>
    <property type="match status" value="6"/>
</dbReference>
<keyword evidence="3" id="KW-1003">Cell membrane</keyword>
<dbReference type="Proteomes" id="UP000694380">
    <property type="component" value="Unplaced"/>
</dbReference>
<dbReference type="KEGG" id="cpic:101948892"/>
<dbReference type="GO" id="GO:0005886">
    <property type="term" value="C:plasma membrane"/>
    <property type="evidence" value="ECO:0007669"/>
    <property type="project" value="UniProtKB-SubCell"/>
</dbReference>
<evidence type="ECO:0000256" key="9">
    <source>
        <dbReference type="ARBA" id="ARBA00022949"/>
    </source>
</evidence>
<sequence length="886" mass="98210">MAPAAARQGGSLCRTACRQLLFGLLVLSLFCEACKKVTFNVPSKLEAGTLVGRVNLKECLKSTEHISSSDPDFRILEDGSVYTTNIISLSSEKKTFTILLKDIQRHEEKKIHVNLLAHQKKTPKTRHTRDTVLRRTKRRWAPLPSSMMENSLGPFPMQIQQVQSDTAQNYVIHYTAAGPGIDQDPKGLFYIERETGNIFATGPVDREQYPSFQIICYATTPDGYSPEKPLPHIIKIEDDNDNAPFFKQDLFEFVVPEHCNAGTVVGKVIAEDRDEPNTLHTKLRYRIVSEQLPLPQMFSIHPESGVITTQIQQLDREIINRHVLLIEVRDMDGQSFGLCNTGTVVINVGDINDNAPYFGHSFYETKVLENRVNVEILRIPCLDKDEPNSPAWNCRFSIVKGNEDNNFAITTDGRTNEGVLCVVKGLDYETTSLRILEIAASNEIPYAVVPYSSSLSQSSCTVRVTILDDDEGPVFRPCLFPITIDGCMTVGTVVGKYLAEDPETGNSEGIRYRIAPGQSNWITIDENSGELRTAKFFDKDMAGRQCNITVIAVDQSGKTGTGTVLANVGACSRYSYPTVTPKDFTMCRDRKPVYITAVTSNESPYSAPFRFDISDRSMGSGWQTTQQDDRSILLSPRTDIPFGIYKIPINVRDNAGRLGTTMVTVNYCDCTTPSDCGIVRQSSSAITLGVWAILAMILGSLLLLLILITLCGCYGTGAVSKHVPDDLANQNLIISNTEAPGEEVMDPNIIPLQAATVNSCDQGVGMGTIGHEVKTGGQSFEMSKGGHQTLESVRGYGQSTVEQGRYSYSEWQNFMHSRLGEKVYMCRQDEENKHSEDYVLPYNYEGRGSLAGSVGCCSDQQEVEVLDFLDQLEPKFRTLAETCVKR</sequence>
<keyword evidence="6" id="KW-0677">Repeat</keyword>
<keyword evidence="10" id="KW-1133">Transmembrane helix</keyword>
<evidence type="ECO:0000256" key="1">
    <source>
        <dbReference type="ARBA" id="ARBA00004479"/>
    </source>
</evidence>
<dbReference type="GeneID" id="101948892"/>
<dbReference type="OMA" id="VTICRHE"/>
<dbReference type="InterPro" id="IPR020894">
    <property type="entry name" value="Cadherin_CS"/>
</dbReference>
<evidence type="ECO:0000313" key="15">
    <source>
        <dbReference type="Ensembl" id="ENSCPBP00000029894.1"/>
    </source>
</evidence>
<evidence type="ECO:0000313" key="16">
    <source>
        <dbReference type="Proteomes" id="UP000694380"/>
    </source>
</evidence>
<dbReference type="PROSITE" id="PS50268">
    <property type="entry name" value="CADHERIN_2"/>
    <property type="match status" value="4"/>
</dbReference>
<dbReference type="FunFam" id="2.60.40.60:FF:000022">
    <property type="entry name" value="Cadherin 2"/>
    <property type="match status" value="1"/>
</dbReference>
<protein>
    <submittedName>
        <fullName evidence="15">Desmocollin 1</fullName>
    </submittedName>
</protein>
<dbReference type="CTD" id="1823"/>
<evidence type="ECO:0000256" key="7">
    <source>
        <dbReference type="ARBA" id="ARBA00022837"/>
    </source>
</evidence>
<dbReference type="PROSITE" id="PS00232">
    <property type="entry name" value="CADHERIN_1"/>
    <property type="match status" value="1"/>
</dbReference>
<reference evidence="15" key="1">
    <citation type="submission" date="2025-08" db="UniProtKB">
        <authorList>
            <consortium name="Ensembl"/>
        </authorList>
    </citation>
    <scope>IDENTIFICATION</scope>
</reference>
<gene>
    <name evidence="15" type="primary">DSC1</name>
</gene>
<evidence type="ECO:0000256" key="11">
    <source>
        <dbReference type="ARBA" id="ARBA00023136"/>
    </source>
</evidence>